<evidence type="ECO:0000313" key="9">
    <source>
        <dbReference type="EMBL" id="KAJ6809165.1"/>
    </source>
</evidence>
<keyword evidence="2 6" id="KW-0678">Repressor</keyword>
<comment type="function">
    <text evidence="6">Transcriptional repressor that regulates multiple aspects of plant growth and development.</text>
</comment>
<evidence type="ECO:0000313" key="10">
    <source>
        <dbReference type="Proteomes" id="UP001140949"/>
    </source>
</evidence>
<dbReference type="GO" id="GO:0005634">
    <property type="term" value="C:nucleus"/>
    <property type="evidence" value="ECO:0007669"/>
    <property type="project" value="UniProtKB-SubCell"/>
</dbReference>
<keyword evidence="10" id="KW-1185">Reference proteome</keyword>
<feature type="region of interest" description="Disordered" evidence="7">
    <location>
        <begin position="100"/>
        <end position="144"/>
    </location>
</feature>
<dbReference type="PROSITE" id="PS51257">
    <property type="entry name" value="PROKAR_LIPOPROTEIN"/>
    <property type="match status" value="1"/>
</dbReference>
<evidence type="ECO:0000256" key="2">
    <source>
        <dbReference type="ARBA" id="ARBA00022491"/>
    </source>
</evidence>
<evidence type="ECO:0000259" key="8">
    <source>
        <dbReference type="PROSITE" id="PS51754"/>
    </source>
</evidence>
<keyword evidence="4 6" id="KW-0804">Transcription</keyword>
<evidence type="ECO:0000256" key="4">
    <source>
        <dbReference type="ARBA" id="ARBA00023163"/>
    </source>
</evidence>
<proteinExistence type="predicted"/>
<evidence type="ECO:0000256" key="3">
    <source>
        <dbReference type="ARBA" id="ARBA00023015"/>
    </source>
</evidence>
<comment type="caution">
    <text evidence="9">The sequence shown here is derived from an EMBL/GenBank/DDBJ whole genome shotgun (WGS) entry which is preliminary data.</text>
</comment>
<comment type="subcellular location">
    <subcellularLocation>
        <location evidence="1 6">Nucleus</location>
    </subcellularLocation>
</comment>
<keyword evidence="5 6" id="KW-0539">Nucleus</keyword>
<dbReference type="NCBIfam" id="TIGR01568">
    <property type="entry name" value="A_thal_3678"/>
    <property type="match status" value="1"/>
</dbReference>
<dbReference type="PANTHER" id="PTHR33057">
    <property type="entry name" value="TRANSCRIPTION REPRESSOR OFP7-RELATED"/>
    <property type="match status" value="1"/>
</dbReference>
<feature type="region of interest" description="Disordered" evidence="7">
    <location>
        <begin position="1"/>
        <end position="83"/>
    </location>
</feature>
<evidence type="ECO:0000256" key="1">
    <source>
        <dbReference type="ARBA" id="ARBA00004123"/>
    </source>
</evidence>
<feature type="compositionally biased region" description="Basic and acidic residues" evidence="7">
    <location>
        <begin position="124"/>
        <end position="144"/>
    </location>
</feature>
<evidence type="ECO:0000256" key="7">
    <source>
        <dbReference type="SAM" id="MobiDB-lite"/>
    </source>
</evidence>
<dbReference type="PROSITE" id="PS51754">
    <property type="entry name" value="OVATE"/>
    <property type="match status" value="1"/>
</dbReference>
<sequence>MSSSSKRSSTGSGGGSSGSSIFSLGCGCKDSKSTSVSDSVSDSFDKSPAVSSRPPPPTREMSIEFPSPFKNRFEQDPDEPQSFSGLLRQLDDLEKTVLSLPQPTTATRNNNRASSFAVVEAEGGEDKRRRSRRTKSEGGGRALEESVAVVKETEDPLGDFRRSMLQMIVEKEIVDREELSQLLERFLSLNSPAHHDVILRAFADIWNEVFSGLDDAAAAPDRRSPAIPRRRR</sequence>
<gene>
    <name evidence="9" type="ORF">M6B38_161240</name>
</gene>
<dbReference type="PANTHER" id="PTHR33057:SF70">
    <property type="entry name" value="TRANSCRIPTION REPRESSOR-RELATED"/>
    <property type="match status" value="1"/>
</dbReference>
<feature type="compositionally biased region" description="Polar residues" evidence="7">
    <location>
        <begin position="100"/>
        <end position="114"/>
    </location>
</feature>
<dbReference type="Pfam" id="PF04844">
    <property type="entry name" value="Ovate"/>
    <property type="match status" value="1"/>
</dbReference>
<dbReference type="GO" id="GO:0045892">
    <property type="term" value="P:negative regulation of DNA-templated transcription"/>
    <property type="evidence" value="ECO:0007669"/>
    <property type="project" value="UniProtKB-UniRule"/>
</dbReference>
<dbReference type="InterPro" id="IPR038933">
    <property type="entry name" value="Ovate"/>
</dbReference>
<evidence type="ECO:0000256" key="6">
    <source>
        <dbReference type="RuleBase" id="RU367028"/>
    </source>
</evidence>
<keyword evidence="3 6" id="KW-0805">Transcription regulation</keyword>
<reference evidence="9" key="1">
    <citation type="journal article" date="2023" name="GigaByte">
        <title>Genome assembly of the bearded iris, Iris pallida Lam.</title>
        <authorList>
            <person name="Bruccoleri R.E."/>
            <person name="Oakeley E.J."/>
            <person name="Faust A.M.E."/>
            <person name="Altorfer M."/>
            <person name="Dessus-Babus S."/>
            <person name="Burckhardt D."/>
            <person name="Oertli M."/>
            <person name="Naumann U."/>
            <person name="Petersen F."/>
            <person name="Wong J."/>
        </authorList>
    </citation>
    <scope>NUCLEOTIDE SEQUENCE</scope>
    <source>
        <strain evidence="9">GSM-AAB239-AS_SAM_17_03QT</strain>
    </source>
</reference>
<accession>A0AAX6EZM1</accession>
<dbReference type="AlphaFoldDB" id="A0AAX6EZM1"/>
<evidence type="ECO:0000256" key="5">
    <source>
        <dbReference type="ARBA" id="ARBA00023242"/>
    </source>
</evidence>
<feature type="compositionally biased region" description="Low complexity" evidence="7">
    <location>
        <begin position="18"/>
        <end position="42"/>
    </location>
</feature>
<name>A0AAX6EZM1_IRIPA</name>
<dbReference type="Proteomes" id="UP001140949">
    <property type="component" value="Unassembled WGS sequence"/>
</dbReference>
<protein>
    <recommendedName>
        <fullName evidence="6">Transcription repressor</fullName>
    </recommendedName>
    <alternativeName>
        <fullName evidence="6">Ovate family protein</fullName>
    </alternativeName>
</protein>
<feature type="compositionally biased region" description="Low complexity" evidence="7">
    <location>
        <begin position="1"/>
        <end position="10"/>
    </location>
</feature>
<dbReference type="EMBL" id="JANAVB010033020">
    <property type="protein sequence ID" value="KAJ6809165.1"/>
    <property type="molecule type" value="Genomic_DNA"/>
</dbReference>
<organism evidence="9 10">
    <name type="scientific">Iris pallida</name>
    <name type="common">Sweet iris</name>
    <dbReference type="NCBI Taxonomy" id="29817"/>
    <lineage>
        <taxon>Eukaryota</taxon>
        <taxon>Viridiplantae</taxon>
        <taxon>Streptophyta</taxon>
        <taxon>Embryophyta</taxon>
        <taxon>Tracheophyta</taxon>
        <taxon>Spermatophyta</taxon>
        <taxon>Magnoliopsida</taxon>
        <taxon>Liliopsida</taxon>
        <taxon>Asparagales</taxon>
        <taxon>Iridaceae</taxon>
        <taxon>Iridoideae</taxon>
        <taxon>Irideae</taxon>
        <taxon>Iris</taxon>
    </lineage>
</organism>
<reference evidence="9" key="2">
    <citation type="submission" date="2023-04" db="EMBL/GenBank/DDBJ databases">
        <authorList>
            <person name="Bruccoleri R.E."/>
            <person name="Oakeley E.J."/>
            <person name="Faust A.-M."/>
            <person name="Dessus-Babus S."/>
            <person name="Altorfer M."/>
            <person name="Burckhardt D."/>
            <person name="Oertli M."/>
            <person name="Naumann U."/>
            <person name="Petersen F."/>
            <person name="Wong J."/>
        </authorList>
    </citation>
    <scope>NUCLEOTIDE SEQUENCE</scope>
    <source>
        <strain evidence="9">GSM-AAB239-AS_SAM_17_03QT</strain>
        <tissue evidence="9">Leaf</tissue>
    </source>
</reference>
<dbReference type="InterPro" id="IPR006458">
    <property type="entry name" value="Ovate_C"/>
</dbReference>
<feature type="domain" description="OVATE" evidence="8">
    <location>
        <begin position="149"/>
        <end position="208"/>
    </location>
</feature>